<accession>A0A409XR62</accession>
<reference evidence="3 4" key="1">
    <citation type="journal article" date="2018" name="Evol. Lett.">
        <title>Horizontal gene cluster transfer increased hallucinogenic mushroom diversity.</title>
        <authorList>
            <person name="Reynolds H.T."/>
            <person name="Vijayakumar V."/>
            <person name="Gluck-Thaler E."/>
            <person name="Korotkin H.B."/>
            <person name="Matheny P.B."/>
            <person name="Slot J.C."/>
        </authorList>
    </citation>
    <scope>NUCLEOTIDE SEQUENCE [LARGE SCALE GENOMIC DNA]</scope>
    <source>
        <strain evidence="3 4">2631</strain>
    </source>
</reference>
<feature type="region of interest" description="Disordered" evidence="2">
    <location>
        <begin position="911"/>
        <end position="966"/>
    </location>
</feature>
<feature type="compositionally biased region" description="Low complexity" evidence="2">
    <location>
        <begin position="1271"/>
        <end position="1281"/>
    </location>
</feature>
<feature type="compositionally biased region" description="Low complexity" evidence="2">
    <location>
        <begin position="944"/>
        <end position="961"/>
    </location>
</feature>
<comment type="caution">
    <text evidence="3">The sequence shown here is derived from an EMBL/GenBank/DDBJ whole genome shotgun (WGS) entry which is preliminary data.</text>
</comment>
<feature type="region of interest" description="Disordered" evidence="2">
    <location>
        <begin position="513"/>
        <end position="595"/>
    </location>
</feature>
<dbReference type="OrthoDB" id="2798624at2759"/>
<feature type="region of interest" description="Disordered" evidence="2">
    <location>
        <begin position="456"/>
        <end position="493"/>
    </location>
</feature>
<gene>
    <name evidence="3" type="ORF">CVT25_007943</name>
</gene>
<dbReference type="InParanoid" id="A0A409XR62"/>
<evidence type="ECO:0000256" key="1">
    <source>
        <dbReference type="SAM" id="Coils"/>
    </source>
</evidence>
<feature type="compositionally biased region" description="Polar residues" evidence="2">
    <location>
        <begin position="456"/>
        <end position="474"/>
    </location>
</feature>
<keyword evidence="1" id="KW-0175">Coiled coil</keyword>
<feature type="coiled-coil region" evidence="1">
    <location>
        <begin position="147"/>
        <end position="271"/>
    </location>
</feature>
<name>A0A409XR62_PSICY</name>
<evidence type="ECO:0000313" key="3">
    <source>
        <dbReference type="EMBL" id="PPQ93186.1"/>
    </source>
</evidence>
<feature type="region of interest" description="Disordered" evidence="2">
    <location>
        <begin position="1009"/>
        <end position="1281"/>
    </location>
</feature>
<feature type="compositionally biased region" description="Polar residues" evidence="2">
    <location>
        <begin position="552"/>
        <end position="578"/>
    </location>
</feature>
<feature type="compositionally biased region" description="Polar residues" evidence="2">
    <location>
        <begin position="1062"/>
        <end position="1081"/>
    </location>
</feature>
<feature type="compositionally biased region" description="Polar residues" evidence="2">
    <location>
        <begin position="1114"/>
        <end position="1123"/>
    </location>
</feature>
<evidence type="ECO:0000313" key="4">
    <source>
        <dbReference type="Proteomes" id="UP000283269"/>
    </source>
</evidence>
<dbReference type="Proteomes" id="UP000283269">
    <property type="component" value="Unassembled WGS sequence"/>
</dbReference>
<sequence>MTHSLESSSQDLVIYQQGGTSDYGKPTVLRPLYSAASPHNNNSVVVSNVLGAILHSWGSNLLCGSLHGHIRTQPNNASAFTLAINVLRAQFIQYRRRIRALEAEIDDLRHDNMMYHSDVGALESELSNMRANYYSEIFERRQDNLAAKKDKDEIKILKAEIIVLKDKNSQVEHDKDEVNLLKAEIITLKAAGSQAELDNHEEIRELKAEIEVFREESSQSELDKYEIKLLKAEVDVLKEGHCRAELDKCEIKLLKAEIDTLREEHAQAENFIQAMVDIKLYDSVLSDAAQSVLEGGDAEDALIESVKAASTRKGSAWSRIIPAVVGPRSPDHYLSAIDLALKARKELQERRRISGFWKLNALMHPANTIVITPSSSQISDICDEMAKEQNRPKEPALWDQSDLPITQVVDTAKAAPVTTVAPSSNLSPFKSEILRVLEPSLVDTIVDIHAESTETIKVSTSPPSPQSSFITVQNQEDESYPPSEHESIETIRPSTSNVEIEPAIDEDMGGSFTVIEEGNTPLGQDNIQPESVIDDKSNPSTPPVSERPSMSPRGNVTPTVTTPTKASRSSPVNRQPVTPLQEKPRPQLISPFKSPAPAKFLGTSRVAEFLATSRKNSELFVKPLKTLGSPTSPIRSQLSTPRNSALKRPVLQNVNLNIPHSSMTSKANELGKSTTRNDAEVVAKQTLPLIKDLRKRRGVIMVERVNIDQSLNKVGHIRIKSQTRVHDLPSFPSSASADVFSDRRNDAVKGRSAKTTPESKNKDLVVSEPICRNDATLRSSEASFNAELEPSDQALQPIDAVSPTTLIVSRLVEQFSESDLGSLEMTSDEDDSDSECEEIPRVQNDLDGLPINLSTLPHIQRVPTEEASRTEGCNSVADEYISHAKDDNNDDDDLGSTSVLSGGLSAPVAASASGLSAPRSSRPATPYSKPPARTLNAKESERLSPSTSGSSYATSSSGSDSLPAKRGSRLPLFSLAYRLRHGNGSSTPVKETAAPSSLPVITRGKTSVPVVSPAESAKPLVPNTPRSTTKPLTGIWNMRNKTSTRTSEEAIPLTPPRKVAPSISTPRPKQALSNPGSSYQRTPPMAEAKSSKPSMGQSFMRRLSNVPVPRSKANPATTQSVRTDPTHLAPPSPGSLTKPRSHTINTVSPLPPSLSTPSPEALKASSTKPRSHTVNTYSPTTRSPLSRLAADASADYKATQQHEISRPNPVSPPQKFVPKLSSSSPSSSRTGAAAVKTCNTTLPLRVHKSSSAKRQASEETGPAPPTAAFMRPAASPASSNARRMTNSIAPLIPNWTPATAANGGMTPKQCRSMFRNSLSMVVR</sequence>
<evidence type="ECO:0000256" key="2">
    <source>
        <dbReference type="SAM" id="MobiDB-lite"/>
    </source>
</evidence>
<feature type="compositionally biased region" description="Polar residues" evidence="2">
    <location>
        <begin position="1164"/>
        <end position="1184"/>
    </location>
</feature>
<dbReference type="STRING" id="93625.A0A409XR62"/>
<feature type="coiled-coil region" evidence="1">
    <location>
        <begin position="84"/>
        <end position="111"/>
    </location>
</feature>
<proteinExistence type="predicted"/>
<protein>
    <submittedName>
        <fullName evidence="3">Uncharacterized protein</fullName>
    </submittedName>
</protein>
<dbReference type="EMBL" id="NHYD01000814">
    <property type="protein sequence ID" value="PPQ93186.1"/>
    <property type="molecule type" value="Genomic_DNA"/>
</dbReference>
<keyword evidence="4" id="KW-1185">Reference proteome</keyword>
<organism evidence="3 4">
    <name type="scientific">Psilocybe cyanescens</name>
    <dbReference type="NCBI Taxonomy" id="93625"/>
    <lineage>
        <taxon>Eukaryota</taxon>
        <taxon>Fungi</taxon>
        <taxon>Dikarya</taxon>
        <taxon>Basidiomycota</taxon>
        <taxon>Agaricomycotina</taxon>
        <taxon>Agaricomycetes</taxon>
        <taxon>Agaricomycetidae</taxon>
        <taxon>Agaricales</taxon>
        <taxon>Agaricineae</taxon>
        <taxon>Strophariaceae</taxon>
        <taxon>Psilocybe</taxon>
    </lineage>
</organism>